<evidence type="ECO:0000313" key="4">
    <source>
        <dbReference type="EMBL" id="OOZ42254.1"/>
    </source>
</evidence>
<comment type="caution">
    <text evidence="4">The sequence shown here is derived from an EMBL/GenBank/DDBJ whole genome shotgun (WGS) entry which is preliminary data.</text>
</comment>
<name>A0A1T2LB24_9GAMM</name>
<sequence>MNELQKLFCDDLVQQVNWISDALGNEAWEDARSQLHYLKGAAGVCGADSVYETICSLQEAVKSGDEKGMRNGIHGLYEEAEILCADILGKVG</sequence>
<dbReference type="AlphaFoldDB" id="A0A1T2LB24"/>
<evidence type="ECO:0000259" key="3">
    <source>
        <dbReference type="PROSITE" id="PS50894"/>
    </source>
</evidence>
<evidence type="ECO:0000256" key="1">
    <source>
        <dbReference type="ARBA" id="ARBA00023012"/>
    </source>
</evidence>
<dbReference type="InterPro" id="IPR008207">
    <property type="entry name" value="Sig_transdc_His_kin_Hpt_dom"/>
</dbReference>
<organism evidence="4 5">
    <name type="scientific">Solemya elarraichensis gill symbiont</name>
    <dbReference type="NCBI Taxonomy" id="1918949"/>
    <lineage>
        <taxon>Bacteria</taxon>
        <taxon>Pseudomonadati</taxon>
        <taxon>Pseudomonadota</taxon>
        <taxon>Gammaproteobacteria</taxon>
        <taxon>sulfur-oxidizing symbionts</taxon>
    </lineage>
</organism>
<dbReference type="RefSeq" id="WP_167367231.1">
    <property type="nucleotide sequence ID" value="NZ_MPRK01000043.1"/>
</dbReference>
<proteinExistence type="predicted"/>
<dbReference type="EMBL" id="MPRK01000043">
    <property type="protein sequence ID" value="OOZ42254.1"/>
    <property type="molecule type" value="Genomic_DNA"/>
</dbReference>
<dbReference type="Pfam" id="PF01627">
    <property type="entry name" value="Hpt"/>
    <property type="match status" value="1"/>
</dbReference>
<feature type="domain" description="HPt" evidence="3">
    <location>
        <begin position="1"/>
        <end position="92"/>
    </location>
</feature>
<evidence type="ECO:0000313" key="5">
    <source>
        <dbReference type="Proteomes" id="UP000190198"/>
    </source>
</evidence>
<keyword evidence="1" id="KW-0902">Two-component regulatory system</keyword>
<keyword evidence="5" id="KW-1185">Reference proteome</keyword>
<dbReference type="GO" id="GO:0000160">
    <property type="term" value="P:phosphorelay signal transduction system"/>
    <property type="evidence" value="ECO:0007669"/>
    <property type="project" value="UniProtKB-KW"/>
</dbReference>
<reference evidence="4 5" key="1">
    <citation type="submission" date="2016-11" db="EMBL/GenBank/DDBJ databases">
        <title>Mixed transmission modes and dynamic genome evolution in an obligate animal-bacterial symbiosis.</title>
        <authorList>
            <person name="Russell S.L."/>
            <person name="Corbett-Detig R.B."/>
            <person name="Cavanaugh C.M."/>
        </authorList>
    </citation>
    <scope>NUCLEOTIDE SEQUENCE [LARGE SCALE GENOMIC DNA]</scope>
    <source>
        <strain evidence="4">Sp-SM6</strain>
    </source>
</reference>
<protein>
    <recommendedName>
        <fullName evidence="3">HPt domain-containing protein</fullName>
    </recommendedName>
</protein>
<keyword evidence="2" id="KW-0597">Phosphoprotein</keyword>
<accession>A0A1T2LB24</accession>
<dbReference type="GO" id="GO:0004672">
    <property type="term" value="F:protein kinase activity"/>
    <property type="evidence" value="ECO:0007669"/>
    <property type="project" value="UniProtKB-ARBA"/>
</dbReference>
<dbReference type="Gene3D" id="1.20.120.160">
    <property type="entry name" value="HPT domain"/>
    <property type="match status" value="1"/>
</dbReference>
<dbReference type="Proteomes" id="UP000190198">
    <property type="component" value="Unassembled WGS sequence"/>
</dbReference>
<dbReference type="InterPro" id="IPR036641">
    <property type="entry name" value="HPT_dom_sf"/>
</dbReference>
<feature type="modified residue" description="Phosphohistidine" evidence="2">
    <location>
        <position position="36"/>
    </location>
</feature>
<gene>
    <name evidence="4" type="ORF">BOW52_03520</name>
</gene>
<dbReference type="SUPFAM" id="SSF47226">
    <property type="entry name" value="Histidine-containing phosphotransfer domain, HPT domain"/>
    <property type="match status" value="1"/>
</dbReference>
<evidence type="ECO:0000256" key="2">
    <source>
        <dbReference type="PROSITE-ProRule" id="PRU00110"/>
    </source>
</evidence>
<dbReference type="PROSITE" id="PS50894">
    <property type="entry name" value="HPT"/>
    <property type="match status" value="1"/>
</dbReference>